<keyword evidence="1" id="KW-0472">Membrane</keyword>
<accession>A0AAD3Y1N4</accession>
<organism evidence="2 3">
    <name type="scientific">Nepenthes gracilis</name>
    <name type="common">Slender pitcher plant</name>
    <dbReference type="NCBI Taxonomy" id="150966"/>
    <lineage>
        <taxon>Eukaryota</taxon>
        <taxon>Viridiplantae</taxon>
        <taxon>Streptophyta</taxon>
        <taxon>Embryophyta</taxon>
        <taxon>Tracheophyta</taxon>
        <taxon>Spermatophyta</taxon>
        <taxon>Magnoliopsida</taxon>
        <taxon>eudicotyledons</taxon>
        <taxon>Gunneridae</taxon>
        <taxon>Pentapetalae</taxon>
        <taxon>Caryophyllales</taxon>
        <taxon>Nepenthaceae</taxon>
        <taxon>Nepenthes</taxon>
    </lineage>
</organism>
<reference evidence="2" key="1">
    <citation type="submission" date="2023-05" db="EMBL/GenBank/DDBJ databases">
        <title>Nepenthes gracilis genome sequencing.</title>
        <authorList>
            <person name="Fukushima K."/>
        </authorList>
    </citation>
    <scope>NUCLEOTIDE SEQUENCE</scope>
    <source>
        <strain evidence="2">SING2019-196</strain>
    </source>
</reference>
<keyword evidence="1" id="KW-1133">Transmembrane helix</keyword>
<name>A0AAD3Y1N4_NEPGR</name>
<sequence length="166" mass="18905">MMAIASIGRAQPPPDSHPVPLPLALNSKAAPYPDFVIQLGRDKQSLGIRGRELRLNPVDVVLFHYRANSAYKMRFFRWAVLVKRLIMQTTLISQLIRTKKSNPFSFRMLPRGGRRCSLHSIVSEVKICIPPSHRLVRLWDSNSCLSTYYGFLVVLFIGYFIVCPSC</sequence>
<evidence type="ECO:0000313" key="3">
    <source>
        <dbReference type="Proteomes" id="UP001279734"/>
    </source>
</evidence>
<proteinExistence type="predicted"/>
<evidence type="ECO:0000256" key="1">
    <source>
        <dbReference type="SAM" id="Phobius"/>
    </source>
</evidence>
<feature type="transmembrane region" description="Helical" evidence="1">
    <location>
        <begin position="145"/>
        <end position="162"/>
    </location>
</feature>
<evidence type="ECO:0000313" key="2">
    <source>
        <dbReference type="EMBL" id="GMH24165.1"/>
    </source>
</evidence>
<dbReference type="Proteomes" id="UP001279734">
    <property type="component" value="Unassembled WGS sequence"/>
</dbReference>
<keyword evidence="3" id="KW-1185">Reference proteome</keyword>
<gene>
    <name evidence="2" type="ORF">Nepgr_026008</name>
</gene>
<dbReference type="AlphaFoldDB" id="A0AAD3Y1N4"/>
<comment type="caution">
    <text evidence="2">The sequence shown here is derived from an EMBL/GenBank/DDBJ whole genome shotgun (WGS) entry which is preliminary data.</text>
</comment>
<protein>
    <submittedName>
        <fullName evidence="2">Uncharacterized protein</fullName>
    </submittedName>
</protein>
<dbReference type="EMBL" id="BSYO01000027">
    <property type="protein sequence ID" value="GMH24165.1"/>
    <property type="molecule type" value="Genomic_DNA"/>
</dbReference>
<keyword evidence="1" id="KW-0812">Transmembrane</keyword>